<dbReference type="Proteomes" id="UP001497457">
    <property type="component" value="Chromosome 19rd"/>
</dbReference>
<reference evidence="2 4" key="2">
    <citation type="submission" date="2024-10" db="EMBL/GenBank/DDBJ databases">
        <authorList>
            <person name="Ryan C."/>
        </authorList>
    </citation>
    <scope>NUCLEOTIDE SEQUENCE [LARGE SCALE GENOMIC DNA]</scope>
</reference>
<name>A0ABC8ZMQ6_9POAL</name>
<evidence type="ECO:0000259" key="1">
    <source>
        <dbReference type="Pfam" id="PF12274"/>
    </source>
</evidence>
<sequence>MPSKSLEKEIEEGSVDDTEIEYIERVYGWPIEKQLPFYRRLYKKRANMALALYHRNHPDEQYQFLQVRLNEVYSFIEYRLKDPDHMHMNFVALNIKTGLEKLFFAELCMLNDVYDANSGFVAIACEIIDGNCEGGRRIKCIYKDGKFPPDYYDGQNCYACGEKIRHPPGAVYRAGHDVLGYGVGEEESLVE</sequence>
<dbReference type="PANTHER" id="PTHR34710">
    <property type="entry name" value="OS03G0834100 PROTEIN"/>
    <property type="match status" value="1"/>
</dbReference>
<feature type="domain" description="DUF3615" evidence="1">
    <location>
        <begin position="47"/>
        <end position="167"/>
    </location>
</feature>
<evidence type="ECO:0000313" key="4">
    <source>
        <dbReference type="Proteomes" id="UP001497457"/>
    </source>
</evidence>
<dbReference type="PANTHER" id="PTHR34710:SF12">
    <property type="entry name" value="DIRIGENT PROTEIN"/>
    <property type="match status" value="1"/>
</dbReference>
<evidence type="ECO:0000313" key="2">
    <source>
        <dbReference type="EMBL" id="CAL4964347.1"/>
    </source>
</evidence>
<protein>
    <recommendedName>
        <fullName evidence="1">DUF3615 domain-containing protein</fullName>
    </recommendedName>
</protein>
<dbReference type="EMBL" id="OZ075129">
    <property type="protein sequence ID" value="CAL4964347.1"/>
    <property type="molecule type" value="Genomic_DNA"/>
</dbReference>
<dbReference type="EMBL" id="OZ075130">
    <property type="protein sequence ID" value="CAL4976993.1"/>
    <property type="molecule type" value="Genomic_DNA"/>
</dbReference>
<keyword evidence="4" id="KW-1185">Reference proteome</keyword>
<dbReference type="Proteomes" id="UP001497457">
    <property type="component" value="Chromosome 20rd"/>
</dbReference>
<accession>A0ABC8ZMQ6</accession>
<dbReference type="AlphaFoldDB" id="A0ABC8ZMQ6"/>
<proteinExistence type="predicted"/>
<evidence type="ECO:0000313" key="3">
    <source>
        <dbReference type="EMBL" id="CAL4976993.1"/>
    </source>
</evidence>
<gene>
    <name evidence="2" type="ORF">URODEC1_LOCUS46621</name>
    <name evidence="3" type="ORF">URODEC1_LOCUS53932</name>
</gene>
<organism evidence="2 4">
    <name type="scientific">Urochloa decumbens</name>
    <dbReference type="NCBI Taxonomy" id="240449"/>
    <lineage>
        <taxon>Eukaryota</taxon>
        <taxon>Viridiplantae</taxon>
        <taxon>Streptophyta</taxon>
        <taxon>Embryophyta</taxon>
        <taxon>Tracheophyta</taxon>
        <taxon>Spermatophyta</taxon>
        <taxon>Magnoliopsida</taxon>
        <taxon>Liliopsida</taxon>
        <taxon>Poales</taxon>
        <taxon>Poaceae</taxon>
        <taxon>PACMAD clade</taxon>
        <taxon>Panicoideae</taxon>
        <taxon>Panicodae</taxon>
        <taxon>Paniceae</taxon>
        <taxon>Melinidinae</taxon>
        <taxon>Urochloa</taxon>
    </lineage>
</organism>
<reference evidence="4" key="1">
    <citation type="submission" date="2024-06" db="EMBL/GenBank/DDBJ databases">
        <authorList>
            <person name="Ryan C."/>
        </authorList>
    </citation>
    <scope>NUCLEOTIDE SEQUENCE [LARGE SCALE GENOMIC DNA]</scope>
</reference>
<dbReference type="InterPro" id="IPR022059">
    <property type="entry name" value="DUF3615"/>
</dbReference>
<dbReference type="Pfam" id="PF12274">
    <property type="entry name" value="DUF3615"/>
    <property type="match status" value="1"/>
</dbReference>